<dbReference type="KEGG" id="psn:Pedsa_0841"/>
<sequence>MKLTIKAKIQISKPAKQVFDAIIDPEKMSNYFIERGSGKMETGESVIWNFPEFPDDCPIKVKEIKPDNFISFSWDNGNVETLVSIKLDEVRGGTVVTVVEDGMENDEKGIQWLKGNTEGWANFLACLKGYLEYGINLRKGAFDFMKQ</sequence>
<gene>
    <name evidence="3" type="ordered locus">Pedsa_0841</name>
</gene>
<accession>F0S9Q7</accession>
<proteinExistence type="inferred from homology"/>
<dbReference type="STRING" id="762903.Pedsa_0841"/>
<dbReference type="Pfam" id="PF08327">
    <property type="entry name" value="AHSA1"/>
    <property type="match status" value="1"/>
</dbReference>
<evidence type="ECO:0000259" key="2">
    <source>
        <dbReference type="Pfam" id="PF08327"/>
    </source>
</evidence>
<dbReference type="OrthoDB" id="2364866at2"/>
<dbReference type="HOGENOM" id="CLU_109811_1_0_10"/>
<evidence type="ECO:0000313" key="4">
    <source>
        <dbReference type="Proteomes" id="UP000000310"/>
    </source>
</evidence>
<evidence type="ECO:0000313" key="3">
    <source>
        <dbReference type="EMBL" id="ADY51413.1"/>
    </source>
</evidence>
<dbReference type="Gene3D" id="3.30.530.20">
    <property type="match status" value="1"/>
</dbReference>
<feature type="domain" description="Activator of Hsp90 ATPase homologue 1/2-like C-terminal" evidence="2">
    <location>
        <begin position="14"/>
        <end position="132"/>
    </location>
</feature>
<dbReference type="AlphaFoldDB" id="F0S9Q7"/>
<dbReference type="SUPFAM" id="SSF55961">
    <property type="entry name" value="Bet v1-like"/>
    <property type="match status" value="1"/>
</dbReference>
<evidence type="ECO:0000256" key="1">
    <source>
        <dbReference type="ARBA" id="ARBA00006817"/>
    </source>
</evidence>
<reference evidence="4" key="2">
    <citation type="submission" date="2011-02" db="EMBL/GenBank/DDBJ databases">
        <title>The complete genome of Pedobacter saltans DSM 12145.</title>
        <authorList>
            <consortium name="US DOE Joint Genome Institute (JGI-PGF)"/>
            <person name="Lucas S."/>
            <person name="Copeland A."/>
            <person name="Lapidus A."/>
            <person name="Bruce D."/>
            <person name="Goodwin L."/>
            <person name="Pitluck S."/>
            <person name="Kyrpides N."/>
            <person name="Mavromatis K."/>
            <person name="Pagani I."/>
            <person name="Ivanova N."/>
            <person name="Ovchinnikova G."/>
            <person name="Lu M."/>
            <person name="Detter J.C."/>
            <person name="Han C."/>
            <person name="Land M."/>
            <person name="Hauser L."/>
            <person name="Markowitz V."/>
            <person name="Cheng J.-F."/>
            <person name="Hugenholtz P."/>
            <person name="Woyke T."/>
            <person name="Wu D."/>
            <person name="Tindall B."/>
            <person name="Pomrenke H.G."/>
            <person name="Brambilla E."/>
            <person name="Klenk H.-P."/>
            <person name="Eisen J.A."/>
        </authorList>
    </citation>
    <scope>NUCLEOTIDE SEQUENCE [LARGE SCALE GENOMIC DNA]</scope>
    <source>
        <strain evidence="4">ATCC 51119 / DSM 12145 / JCM 21818 / LMG 10337 / NBRC 100064 / NCIMB 13643</strain>
    </source>
</reference>
<dbReference type="Proteomes" id="UP000000310">
    <property type="component" value="Chromosome"/>
</dbReference>
<dbReference type="InterPro" id="IPR013538">
    <property type="entry name" value="ASHA1/2-like_C"/>
</dbReference>
<dbReference type="eggNOG" id="COG3832">
    <property type="taxonomic scope" value="Bacteria"/>
</dbReference>
<dbReference type="RefSeq" id="WP_013631913.1">
    <property type="nucleotide sequence ID" value="NC_015177.1"/>
</dbReference>
<organism evidence="3 4">
    <name type="scientific">Pseudopedobacter saltans (strain ATCC 51119 / DSM 12145 / JCM 21818 / CCUG 39354 / LMG 10337 / NBRC 100064 / NCIMB 13643)</name>
    <name type="common">Pedobacter saltans</name>
    <dbReference type="NCBI Taxonomy" id="762903"/>
    <lineage>
        <taxon>Bacteria</taxon>
        <taxon>Pseudomonadati</taxon>
        <taxon>Bacteroidota</taxon>
        <taxon>Sphingobacteriia</taxon>
        <taxon>Sphingobacteriales</taxon>
        <taxon>Sphingobacteriaceae</taxon>
        <taxon>Pseudopedobacter</taxon>
    </lineage>
</organism>
<reference evidence="3 4" key="1">
    <citation type="journal article" date="2011" name="Stand. Genomic Sci.">
        <title>Complete genome sequence of the gliding, heparinolytic Pedobacter saltans type strain (113).</title>
        <authorList>
            <person name="Liolios K."/>
            <person name="Sikorski J."/>
            <person name="Lu M."/>
            <person name="Nolan M."/>
            <person name="Lapidus A."/>
            <person name="Lucas S."/>
            <person name="Hammon N."/>
            <person name="Deshpande S."/>
            <person name="Cheng J.F."/>
            <person name="Tapia R."/>
            <person name="Han C."/>
            <person name="Goodwin L."/>
            <person name="Pitluck S."/>
            <person name="Huntemann M."/>
            <person name="Ivanova N."/>
            <person name="Pagani I."/>
            <person name="Mavromatis K."/>
            <person name="Ovchinikova G."/>
            <person name="Pati A."/>
            <person name="Chen A."/>
            <person name="Palaniappan K."/>
            <person name="Land M."/>
            <person name="Hauser L."/>
            <person name="Brambilla E.M."/>
            <person name="Kotsyurbenko O."/>
            <person name="Rohde M."/>
            <person name="Tindall B.J."/>
            <person name="Abt B."/>
            <person name="Goker M."/>
            <person name="Detter J.C."/>
            <person name="Woyke T."/>
            <person name="Bristow J."/>
            <person name="Eisen J.A."/>
            <person name="Markowitz V."/>
            <person name="Hugenholtz P."/>
            <person name="Klenk H.P."/>
            <person name="Kyrpides N.C."/>
        </authorList>
    </citation>
    <scope>NUCLEOTIDE SEQUENCE [LARGE SCALE GENOMIC DNA]</scope>
    <source>
        <strain evidence="4">ATCC 51119 / DSM 12145 / JCM 21818 / LMG 10337 / NBRC 100064 / NCIMB 13643</strain>
    </source>
</reference>
<name>F0S9Q7_PSESL</name>
<dbReference type="InterPro" id="IPR023393">
    <property type="entry name" value="START-like_dom_sf"/>
</dbReference>
<keyword evidence="4" id="KW-1185">Reference proteome</keyword>
<comment type="similarity">
    <text evidence="1">Belongs to the AHA1 family.</text>
</comment>
<dbReference type="EMBL" id="CP002545">
    <property type="protein sequence ID" value="ADY51413.1"/>
    <property type="molecule type" value="Genomic_DNA"/>
</dbReference>
<protein>
    <submittedName>
        <fullName evidence="3">Activator of Hsp90 ATPase 1 family protein</fullName>
    </submittedName>
</protein>